<dbReference type="SUPFAM" id="SSF52172">
    <property type="entry name" value="CheY-like"/>
    <property type="match status" value="1"/>
</dbReference>
<dbReference type="PANTHER" id="PTHR45526">
    <property type="entry name" value="TRANSCRIPTIONAL REGULATORY PROTEIN DPIA"/>
    <property type="match status" value="1"/>
</dbReference>
<evidence type="ECO:0000313" key="4">
    <source>
        <dbReference type="Proteomes" id="UP001228376"/>
    </source>
</evidence>
<dbReference type="Gene3D" id="3.40.50.2300">
    <property type="match status" value="1"/>
</dbReference>
<evidence type="ECO:0000256" key="1">
    <source>
        <dbReference type="PROSITE-ProRule" id="PRU00169"/>
    </source>
</evidence>
<dbReference type="Pfam" id="PF00072">
    <property type="entry name" value="Response_reg"/>
    <property type="match status" value="1"/>
</dbReference>
<gene>
    <name evidence="3" type="ORF">P5G51_005275</name>
</gene>
<dbReference type="InterPro" id="IPR001789">
    <property type="entry name" value="Sig_transdc_resp-reg_receiver"/>
</dbReference>
<sequence length="169" mass="19201">MPENISVMIIEDDFRISAIHRQIVEKIAGFTVVKEAKTAKEAMAYLQGIPQAPDLILLDVYIPDVAGLDLFWQLRMQYRLTSLIVITAAQEMETVRAAIVGGVFDYMTKPLDANRLEQSLLSFQEKHAFLTARKNCSSRKSTISLAHSFLRNQRMEQETICQKVSTRSH</sequence>
<evidence type="ECO:0000259" key="2">
    <source>
        <dbReference type="PROSITE" id="PS50110"/>
    </source>
</evidence>
<feature type="domain" description="Response regulatory" evidence="2">
    <location>
        <begin position="6"/>
        <end position="124"/>
    </location>
</feature>
<evidence type="ECO:0000313" key="3">
    <source>
        <dbReference type="EMBL" id="MDY0404887.1"/>
    </source>
</evidence>
<dbReference type="EMBL" id="JAROCA020000001">
    <property type="protein sequence ID" value="MDY0404887.1"/>
    <property type="molecule type" value="Genomic_DNA"/>
</dbReference>
<dbReference type="Proteomes" id="UP001228376">
    <property type="component" value="Unassembled WGS sequence"/>
</dbReference>
<keyword evidence="4" id="KW-1185">Reference proteome</keyword>
<feature type="modified residue" description="4-aspartylphosphate" evidence="1">
    <location>
        <position position="59"/>
    </location>
</feature>
<dbReference type="PANTHER" id="PTHR45526:SF1">
    <property type="entry name" value="TRANSCRIPTIONAL REGULATORY PROTEIN DCUR-RELATED"/>
    <property type="match status" value="1"/>
</dbReference>
<dbReference type="RefSeq" id="WP_320384349.1">
    <property type="nucleotide sequence ID" value="NZ_JAROCA020000001.1"/>
</dbReference>
<protein>
    <submittedName>
        <fullName evidence="3">Response regulator</fullName>
    </submittedName>
</protein>
<name>A0ABU5CEX8_9BACI</name>
<keyword evidence="1" id="KW-0597">Phosphoprotein</keyword>
<accession>A0ABU5CEX8</accession>
<organism evidence="3 4">
    <name type="scientific">Tigheibacillus jepli</name>
    <dbReference type="NCBI Taxonomy" id="3035914"/>
    <lineage>
        <taxon>Bacteria</taxon>
        <taxon>Bacillati</taxon>
        <taxon>Bacillota</taxon>
        <taxon>Bacilli</taxon>
        <taxon>Bacillales</taxon>
        <taxon>Bacillaceae</taxon>
        <taxon>Tigheibacillus</taxon>
    </lineage>
</organism>
<dbReference type="InterPro" id="IPR011006">
    <property type="entry name" value="CheY-like_superfamily"/>
</dbReference>
<dbReference type="SMART" id="SM00448">
    <property type="entry name" value="REC"/>
    <property type="match status" value="1"/>
</dbReference>
<reference evidence="3 4" key="1">
    <citation type="submission" date="2023-10" db="EMBL/GenBank/DDBJ databases">
        <title>179-bfca-hs.</title>
        <authorList>
            <person name="Miliotis G."/>
            <person name="Sengupta P."/>
            <person name="Hameed A."/>
            <person name="Chuvochina M."/>
            <person name="Mcdonagh F."/>
            <person name="Simpson A.C."/>
            <person name="Singh N.K."/>
            <person name="Rekha P.D."/>
            <person name="Raman K."/>
            <person name="Hugenholtz P."/>
            <person name="Venkateswaran K."/>
        </authorList>
    </citation>
    <scope>NUCLEOTIDE SEQUENCE [LARGE SCALE GENOMIC DNA]</scope>
    <source>
        <strain evidence="3 4">179-BFC-A-HS</strain>
    </source>
</reference>
<dbReference type="InterPro" id="IPR051271">
    <property type="entry name" value="2C-system_Tx_regulators"/>
</dbReference>
<comment type="caution">
    <text evidence="3">The sequence shown here is derived from an EMBL/GenBank/DDBJ whole genome shotgun (WGS) entry which is preliminary data.</text>
</comment>
<proteinExistence type="predicted"/>
<dbReference type="PROSITE" id="PS50110">
    <property type="entry name" value="RESPONSE_REGULATORY"/>
    <property type="match status" value="1"/>
</dbReference>